<accession>A0AAI9USX3</accession>
<feature type="region of interest" description="Disordered" evidence="1">
    <location>
        <begin position="43"/>
        <end position="108"/>
    </location>
</feature>
<name>A0AAI9USX3_9PEZI</name>
<organism evidence="2 3">
    <name type="scientific">Colletotrichum melonis</name>
    <dbReference type="NCBI Taxonomy" id="1209925"/>
    <lineage>
        <taxon>Eukaryota</taxon>
        <taxon>Fungi</taxon>
        <taxon>Dikarya</taxon>
        <taxon>Ascomycota</taxon>
        <taxon>Pezizomycotina</taxon>
        <taxon>Sordariomycetes</taxon>
        <taxon>Hypocreomycetidae</taxon>
        <taxon>Glomerellales</taxon>
        <taxon>Glomerellaceae</taxon>
        <taxon>Colletotrichum</taxon>
        <taxon>Colletotrichum acutatum species complex</taxon>
    </lineage>
</organism>
<gene>
    <name evidence="2" type="ORF">CMEL01_14254</name>
</gene>
<sequence length="108" mass="11750">MHPTAPLITNVAREKSIQVVHNTTNSSSQGRVPATSATQYASAIKRVGHPRREPGPDRITRHHQPQPGSWDSRRLPSTIAHFQPRIPRGGPLSTAAASPILPGHHIEI</sequence>
<reference evidence="2 3" key="1">
    <citation type="submission" date="2016-10" db="EMBL/GenBank/DDBJ databases">
        <title>The genome sequence of Colletotrichum fioriniae PJ7.</title>
        <authorList>
            <person name="Baroncelli R."/>
        </authorList>
    </citation>
    <scope>NUCLEOTIDE SEQUENCE [LARGE SCALE GENOMIC DNA]</scope>
    <source>
        <strain evidence="2">Col 31</strain>
    </source>
</reference>
<evidence type="ECO:0000313" key="2">
    <source>
        <dbReference type="EMBL" id="KAK1462287.1"/>
    </source>
</evidence>
<evidence type="ECO:0000256" key="1">
    <source>
        <dbReference type="SAM" id="MobiDB-lite"/>
    </source>
</evidence>
<feature type="compositionally biased region" description="Basic and acidic residues" evidence="1">
    <location>
        <begin position="50"/>
        <end position="59"/>
    </location>
</feature>
<dbReference type="Proteomes" id="UP001239795">
    <property type="component" value="Unassembled WGS sequence"/>
</dbReference>
<dbReference type="EMBL" id="MLGG01000009">
    <property type="protein sequence ID" value="KAK1462287.1"/>
    <property type="molecule type" value="Genomic_DNA"/>
</dbReference>
<keyword evidence="3" id="KW-1185">Reference proteome</keyword>
<evidence type="ECO:0000313" key="3">
    <source>
        <dbReference type="Proteomes" id="UP001239795"/>
    </source>
</evidence>
<protein>
    <submittedName>
        <fullName evidence="2">Uncharacterized protein</fullName>
    </submittedName>
</protein>
<comment type="caution">
    <text evidence="2">The sequence shown here is derived from an EMBL/GenBank/DDBJ whole genome shotgun (WGS) entry which is preliminary data.</text>
</comment>
<proteinExistence type="predicted"/>
<dbReference type="AlphaFoldDB" id="A0AAI9USX3"/>